<protein>
    <recommendedName>
        <fullName evidence="4">3CxxC-type domain-containing protein</fullName>
    </recommendedName>
</protein>
<evidence type="ECO:0000259" key="4">
    <source>
        <dbReference type="SMART" id="SM01328"/>
    </source>
</evidence>
<name>A0A6C0BAK5_9ZZZZ</name>
<keyword evidence="2" id="KW-0863">Zinc-finger</keyword>
<dbReference type="Pfam" id="PF17180">
    <property type="entry name" value="Zn_ribbon_3CxxC_2"/>
    <property type="match status" value="1"/>
</dbReference>
<feature type="domain" description="3CxxC-type" evidence="4">
    <location>
        <begin position="12"/>
        <end position="78"/>
    </location>
</feature>
<dbReference type="AlphaFoldDB" id="A0A6C0BAK5"/>
<accession>A0A6C0BAK5</accession>
<evidence type="ECO:0000256" key="3">
    <source>
        <dbReference type="ARBA" id="ARBA00022833"/>
    </source>
</evidence>
<dbReference type="GO" id="GO:0008270">
    <property type="term" value="F:zinc ion binding"/>
    <property type="evidence" value="ECO:0007669"/>
    <property type="project" value="UniProtKB-KW"/>
</dbReference>
<organism evidence="5">
    <name type="scientific">viral metagenome</name>
    <dbReference type="NCBI Taxonomy" id="1070528"/>
    <lineage>
        <taxon>unclassified sequences</taxon>
        <taxon>metagenomes</taxon>
        <taxon>organismal metagenomes</taxon>
    </lineage>
</organism>
<evidence type="ECO:0000256" key="2">
    <source>
        <dbReference type="ARBA" id="ARBA00022771"/>
    </source>
</evidence>
<evidence type="ECO:0000256" key="1">
    <source>
        <dbReference type="ARBA" id="ARBA00022723"/>
    </source>
</evidence>
<reference evidence="5" key="1">
    <citation type="journal article" date="2020" name="Nature">
        <title>Giant virus diversity and host interactions through global metagenomics.</title>
        <authorList>
            <person name="Schulz F."/>
            <person name="Roux S."/>
            <person name="Paez-Espino D."/>
            <person name="Jungbluth S."/>
            <person name="Walsh D.A."/>
            <person name="Denef V.J."/>
            <person name="McMahon K.D."/>
            <person name="Konstantinidis K.T."/>
            <person name="Eloe-Fadrosh E.A."/>
            <person name="Kyrpides N.C."/>
            <person name="Woyke T."/>
        </authorList>
    </citation>
    <scope>NUCLEOTIDE SEQUENCE</scope>
    <source>
        <strain evidence="5">GVMAG-M-3300010158-55</strain>
    </source>
</reference>
<proteinExistence type="predicted"/>
<dbReference type="SMART" id="SM01328">
    <property type="entry name" value="zf-3CxxC"/>
    <property type="match status" value="1"/>
</dbReference>
<dbReference type="InterPro" id="IPR027377">
    <property type="entry name" value="ZAR1/RTP1-5-like_Znf-3CxxC"/>
</dbReference>
<evidence type="ECO:0000313" key="5">
    <source>
        <dbReference type="EMBL" id="QHS88528.1"/>
    </source>
</evidence>
<dbReference type="InterPro" id="IPR033446">
    <property type="entry name" value="ZCCHC24_Znf-3CxxC"/>
</dbReference>
<sequence length="85" mass="10182">MKGLTPYQGRERAYGVFECYECTNEWSSAYTWANTPQACIYCNMFVYPINQWKLTKKKENKEKDKEHLQKFCGRCRFQEKSCSDI</sequence>
<keyword evidence="3" id="KW-0862">Zinc</keyword>
<keyword evidence="1" id="KW-0479">Metal-binding</keyword>
<dbReference type="EMBL" id="MN739098">
    <property type="protein sequence ID" value="QHS88528.1"/>
    <property type="molecule type" value="Genomic_DNA"/>
</dbReference>